<name>A0A8J2LCV9_9HEXA</name>
<feature type="non-terminal residue" evidence="1">
    <location>
        <position position="1"/>
    </location>
</feature>
<organism evidence="1 2">
    <name type="scientific">Allacma fusca</name>
    <dbReference type="NCBI Taxonomy" id="39272"/>
    <lineage>
        <taxon>Eukaryota</taxon>
        <taxon>Metazoa</taxon>
        <taxon>Ecdysozoa</taxon>
        <taxon>Arthropoda</taxon>
        <taxon>Hexapoda</taxon>
        <taxon>Collembola</taxon>
        <taxon>Symphypleona</taxon>
        <taxon>Sminthuridae</taxon>
        <taxon>Allacma</taxon>
    </lineage>
</organism>
<proteinExistence type="predicted"/>
<comment type="caution">
    <text evidence="1">The sequence shown here is derived from an EMBL/GenBank/DDBJ whole genome shotgun (WGS) entry which is preliminary data.</text>
</comment>
<sequence>MITPRSQFCLRLLLVLKLRRKRQQRRRALYIRPILSNRIVQGELSLVQELAEDPYYHHRYFRMKKETFQLILKLIEDDIEHGHNHSRPISPLERLALTLRYLATGNSQVS</sequence>
<dbReference type="OrthoDB" id="6627079at2759"/>
<gene>
    <name evidence="1" type="ORF">AFUS01_LOCUS39747</name>
</gene>
<accession>A0A8J2LCV9</accession>
<reference evidence="1" key="1">
    <citation type="submission" date="2021-06" db="EMBL/GenBank/DDBJ databases">
        <authorList>
            <person name="Hodson N. C."/>
            <person name="Mongue J. A."/>
            <person name="Jaron S. K."/>
        </authorList>
    </citation>
    <scope>NUCLEOTIDE SEQUENCE</scope>
</reference>
<evidence type="ECO:0000313" key="2">
    <source>
        <dbReference type="Proteomes" id="UP000708208"/>
    </source>
</evidence>
<dbReference type="Proteomes" id="UP000708208">
    <property type="component" value="Unassembled WGS sequence"/>
</dbReference>
<keyword evidence="2" id="KW-1185">Reference proteome</keyword>
<dbReference type="EMBL" id="CAJVCH010553407">
    <property type="protein sequence ID" value="CAG7829909.1"/>
    <property type="molecule type" value="Genomic_DNA"/>
</dbReference>
<evidence type="ECO:0000313" key="1">
    <source>
        <dbReference type="EMBL" id="CAG7829909.1"/>
    </source>
</evidence>
<protein>
    <submittedName>
        <fullName evidence="1">Uncharacterized protein</fullName>
    </submittedName>
</protein>
<dbReference type="AlphaFoldDB" id="A0A8J2LCV9"/>